<keyword evidence="5" id="KW-0808">Transferase</keyword>
<dbReference type="Gene3D" id="3.30.565.10">
    <property type="entry name" value="Histidine kinase-like ATPase, C-terminal domain"/>
    <property type="match status" value="1"/>
</dbReference>
<dbReference type="KEGG" id="led:BBK82_08995"/>
<dbReference type="Gene3D" id="1.10.287.130">
    <property type="match status" value="1"/>
</dbReference>
<evidence type="ECO:0000256" key="9">
    <source>
        <dbReference type="ARBA" id="ARBA00023012"/>
    </source>
</evidence>
<sequence length="460" mass="48926">MPSLRTVSLRRRVAVSVLLVLIVVMIALVISVDRTFAQQSAKDLGTVALETENRATQMIRSGRPPRQIAKDLSRNNMRVKLRLPDGREFGETPDEASPGRREKVVLGVRVTVDADYGAISVAQGRLRKLLMLLGLGAVVLVGALLFFVVRRALAPLDAMTSLAQAIAAGHRGGRLNPSRTDTELGRTAAAFDGMLDSLEGSELRTRRFVADAAHELRTPITGVQAVAEALVQAPVDSPDRDQMSFLLVREARRAGRLVDDLLALAQLDAGYEMQRESVDLLGLAEAEVARTRFVAPDFDIAVEGVSVVVVGDGQRLAQVLANLVDNARQATGPQGTVRIRVDLTGFTVADDGPGVPASERERIFDRLVRLDDARDRRSGGSGLGLAIARGVVRAHGGELTCEASEGGAVFRVVLPRSQSGQAAGPLAPGQFPPSQFPSDQFPSGQVGQSGQAGQAGHEPG</sequence>
<dbReference type="PANTHER" id="PTHR45436:SF5">
    <property type="entry name" value="SENSOR HISTIDINE KINASE TRCS"/>
    <property type="match status" value="1"/>
</dbReference>
<evidence type="ECO:0000256" key="8">
    <source>
        <dbReference type="ARBA" id="ARBA00022989"/>
    </source>
</evidence>
<feature type="region of interest" description="Disordered" evidence="11">
    <location>
        <begin position="420"/>
        <end position="460"/>
    </location>
</feature>
<dbReference type="SMART" id="SM00387">
    <property type="entry name" value="HATPase_c"/>
    <property type="match status" value="1"/>
</dbReference>
<keyword evidence="16" id="KW-1185">Reference proteome</keyword>
<dbReference type="InterPro" id="IPR003660">
    <property type="entry name" value="HAMP_dom"/>
</dbReference>
<feature type="domain" description="Histidine kinase" evidence="13">
    <location>
        <begin position="211"/>
        <end position="418"/>
    </location>
</feature>
<dbReference type="SUPFAM" id="SSF47384">
    <property type="entry name" value="Homodimeric domain of signal transducing histidine kinase"/>
    <property type="match status" value="1"/>
</dbReference>
<gene>
    <name evidence="15" type="ORF">BBK82_08995</name>
</gene>
<dbReference type="InterPro" id="IPR036097">
    <property type="entry name" value="HisK_dim/P_sf"/>
</dbReference>
<keyword evidence="7 15" id="KW-0418">Kinase</keyword>
<dbReference type="InterPro" id="IPR036890">
    <property type="entry name" value="HATPase_C_sf"/>
</dbReference>
<dbReference type="InterPro" id="IPR005467">
    <property type="entry name" value="His_kinase_dom"/>
</dbReference>
<protein>
    <recommendedName>
        <fullName evidence="3">histidine kinase</fullName>
        <ecNumber evidence="3">2.7.13.3</ecNumber>
    </recommendedName>
</protein>
<keyword evidence="6 12" id="KW-0812">Transmembrane</keyword>
<dbReference type="InterPro" id="IPR003594">
    <property type="entry name" value="HATPase_dom"/>
</dbReference>
<dbReference type="Proteomes" id="UP000093053">
    <property type="component" value="Chromosome"/>
</dbReference>
<feature type="compositionally biased region" description="Low complexity" evidence="11">
    <location>
        <begin position="436"/>
        <end position="460"/>
    </location>
</feature>
<evidence type="ECO:0000256" key="2">
    <source>
        <dbReference type="ARBA" id="ARBA00004236"/>
    </source>
</evidence>
<dbReference type="PANTHER" id="PTHR45436">
    <property type="entry name" value="SENSOR HISTIDINE KINASE YKOH"/>
    <property type="match status" value="1"/>
</dbReference>
<evidence type="ECO:0000256" key="5">
    <source>
        <dbReference type="ARBA" id="ARBA00022679"/>
    </source>
</evidence>
<dbReference type="PROSITE" id="PS50109">
    <property type="entry name" value="HIS_KIN"/>
    <property type="match status" value="1"/>
</dbReference>
<name>A0A1B2HEN3_9PSEU</name>
<feature type="transmembrane region" description="Helical" evidence="12">
    <location>
        <begin position="129"/>
        <end position="149"/>
    </location>
</feature>
<keyword evidence="9" id="KW-0902">Two-component regulatory system</keyword>
<dbReference type="GO" id="GO:0005886">
    <property type="term" value="C:plasma membrane"/>
    <property type="evidence" value="ECO:0007669"/>
    <property type="project" value="UniProtKB-SubCell"/>
</dbReference>
<dbReference type="InterPro" id="IPR004358">
    <property type="entry name" value="Sig_transdc_His_kin-like_C"/>
</dbReference>
<dbReference type="PROSITE" id="PS50885">
    <property type="entry name" value="HAMP"/>
    <property type="match status" value="1"/>
</dbReference>
<dbReference type="Pfam" id="PF00672">
    <property type="entry name" value="HAMP"/>
    <property type="match status" value="1"/>
</dbReference>
<proteinExistence type="predicted"/>
<reference evidence="15 16" key="1">
    <citation type="submission" date="2016-07" db="EMBL/GenBank/DDBJ databases">
        <title>Complete genome sequence of the Lentzea guizhouensis DHS C013.</title>
        <authorList>
            <person name="Cao C."/>
        </authorList>
    </citation>
    <scope>NUCLEOTIDE SEQUENCE [LARGE SCALE GENOMIC DNA]</scope>
    <source>
        <strain evidence="15 16">DHS C013</strain>
    </source>
</reference>
<evidence type="ECO:0000256" key="1">
    <source>
        <dbReference type="ARBA" id="ARBA00000085"/>
    </source>
</evidence>
<dbReference type="SUPFAM" id="SSF55874">
    <property type="entry name" value="ATPase domain of HSP90 chaperone/DNA topoisomerase II/histidine kinase"/>
    <property type="match status" value="1"/>
</dbReference>
<dbReference type="EC" id="2.7.13.3" evidence="3"/>
<keyword evidence="10 12" id="KW-0472">Membrane</keyword>
<dbReference type="Pfam" id="PF00512">
    <property type="entry name" value="HisKA"/>
    <property type="match status" value="1"/>
</dbReference>
<dbReference type="EMBL" id="CP016793">
    <property type="protein sequence ID" value="ANZ36179.1"/>
    <property type="molecule type" value="Genomic_DNA"/>
</dbReference>
<evidence type="ECO:0000256" key="12">
    <source>
        <dbReference type="SAM" id="Phobius"/>
    </source>
</evidence>
<dbReference type="InterPro" id="IPR050428">
    <property type="entry name" value="TCS_sensor_his_kinase"/>
</dbReference>
<keyword evidence="8 12" id="KW-1133">Transmembrane helix</keyword>
<dbReference type="Gene3D" id="6.10.340.10">
    <property type="match status" value="1"/>
</dbReference>
<evidence type="ECO:0000256" key="7">
    <source>
        <dbReference type="ARBA" id="ARBA00022777"/>
    </source>
</evidence>
<evidence type="ECO:0000256" key="10">
    <source>
        <dbReference type="ARBA" id="ARBA00023136"/>
    </source>
</evidence>
<evidence type="ECO:0000256" key="3">
    <source>
        <dbReference type="ARBA" id="ARBA00012438"/>
    </source>
</evidence>
<dbReference type="CDD" id="cd06225">
    <property type="entry name" value="HAMP"/>
    <property type="match status" value="1"/>
</dbReference>
<dbReference type="SUPFAM" id="SSF158472">
    <property type="entry name" value="HAMP domain-like"/>
    <property type="match status" value="1"/>
</dbReference>
<dbReference type="STRING" id="1586287.BBK82_08995"/>
<dbReference type="AlphaFoldDB" id="A0A1B2HEN3"/>
<evidence type="ECO:0000313" key="16">
    <source>
        <dbReference type="Proteomes" id="UP000093053"/>
    </source>
</evidence>
<comment type="catalytic activity">
    <reaction evidence="1">
        <text>ATP + protein L-histidine = ADP + protein N-phospho-L-histidine.</text>
        <dbReference type="EC" id="2.7.13.3"/>
    </reaction>
</comment>
<dbReference type="CDD" id="cd00075">
    <property type="entry name" value="HATPase"/>
    <property type="match status" value="1"/>
</dbReference>
<evidence type="ECO:0000259" key="13">
    <source>
        <dbReference type="PROSITE" id="PS50109"/>
    </source>
</evidence>
<dbReference type="GO" id="GO:0000155">
    <property type="term" value="F:phosphorelay sensor kinase activity"/>
    <property type="evidence" value="ECO:0007669"/>
    <property type="project" value="InterPro"/>
</dbReference>
<evidence type="ECO:0000259" key="14">
    <source>
        <dbReference type="PROSITE" id="PS50885"/>
    </source>
</evidence>
<evidence type="ECO:0000256" key="11">
    <source>
        <dbReference type="SAM" id="MobiDB-lite"/>
    </source>
</evidence>
<evidence type="ECO:0000256" key="4">
    <source>
        <dbReference type="ARBA" id="ARBA00022553"/>
    </source>
</evidence>
<dbReference type="SMART" id="SM00304">
    <property type="entry name" value="HAMP"/>
    <property type="match status" value="1"/>
</dbReference>
<comment type="subcellular location">
    <subcellularLocation>
        <location evidence="2">Cell membrane</location>
    </subcellularLocation>
</comment>
<dbReference type="InterPro" id="IPR003661">
    <property type="entry name" value="HisK_dim/P_dom"/>
</dbReference>
<dbReference type="Pfam" id="PF02518">
    <property type="entry name" value="HATPase_c"/>
    <property type="match status" value="1"/>
</dbReference>
<feature type="transmembrane region" description="Helical" evidence="12">
    <location>
        <begin position="12"/>
        <end position="32"/>
    </location>
</feature>
<dbReference type="PRINTS" id="PR00344">
    <property type="entry name" value="BCTRLSENSOR"/>
</dbReference>
<evidence type="ECO:0000313" key="15">
    <source>
        <dbReference type="EMBL" id="ANZ36179.1"/>
    </source>
</evidence>
<feature type="domain" description="HAMP" evidence="14">
    <location>
        <begin position="150"/>
        <end position="203"/>
    </location>
</feature>
<accession>A0A1B2HEN3</accession>
<keyword evidence="4" id="KW-0597">Phosphoprotein</keyword>
<organism evidence="15 16">
    <name type="scientific">Lentzea guizhouensis</name>
    <dbReference type="NCBI Taxonomy" id="1586287"/>
    <lineage>
        <taxon>Bacteria</taxon>
        <taxon>Bacillati</taxon>
        <taxon>Actinomycetota</taxon>
        <taxon>Actinomycetes</taxon>
        <taxon>Pseudonocardiales</taxon>
        <taxon>Pseudonocardiaceae</taxon>
        <taxon>Lentzea</taxon>
    </lineage>
</organism>
<dbReference type="CDD" id="cd00082">
    <property type="entry name" value="HisKA"/>
    <property type="match status" value="1"/>
</dbReference>
<dbReference type="SMART" id="SM00388">
    <property type="entry name" value="HisKA"/>
    <property type="match status" value="1"/>
</dbReference>
<evidence type="ECO:0000256" key="6">
    <source>
        <dbReference type="ARBA" id="ARBA00022692"/>
    </source>
</evidence>